<keyword evidence="4" id="KW-1185">Reference proteome</keyword>
<evidence type="ECO:0000256" key="1">
    <source>
        <dbReference type="SAM" id="MobiDB-lite"/>
    </source>
</evidence>
<evidence type="ECO:0000313" key="3">
    <source>
        <dbReference type="EMBL" id="MFC1852428.1"/>
    </source>
</evidence>
<evidence type="ECO:0000256" key="2">
    <source>
        <dbReference type="SAM" id="Phobius"/>
    </source>
</evidence>
<evidence type="ECO:0000313" key="4">
    <source>
        <dbReference type="Proteomes" id="UP001594351"/>
    </source>
</evidence>
<dbReference type="EMBL" id="JBHPBY010000312">
    <property type="protein sequence ID" value="MFC1852428.1"/>
    <property type="molecule type" value="Genomic_DNA"/>
</dbReference>
<sequence>MKIIRQTIIFILGVSIIGVGAAMIFLPGPAVVVIPTGLAVLATEFIWARRLLKKIKKKAMQMSSHASDPRDADDGVAQLQ</sequence>
<name>A0ABV6Z1U4_UNCC1</name>
<keyword evidence="2" id="KW-0812">Transmembrane</keyword>
<feature type="transmembrane region" description="Helical" evidence="2">
    <location>
        <begin position="7"/>
        <end position="26"/>
    </location>
</feature>
<keyword evidence="2" id="KW-0472">Membrane</keyword>
<gene>
    <name evidence="3" type="ORF">ACFL27_19695</name>
</gene>
<dbReference type="InterPro" id="IPR019099">
    <property type="entry name" value="Uncharacterised_PGPGW_TM"/>
</dbReference>
<keyword evidence="2" id="KW-1133">Transmembrane helix</keyword>
<dbReference type="Proteomes" id="UP001594351">
    <property type="component" value="Unassembled WGS sequence"/>
</dbReference>
<dbReference type="Pfam" id="PF09656">
    <property type="entry name" value="PGPGW"/>
    <property type="match status" value="1"/>
</dbReference>
<reference evidence="3 4" key="1">
    <citation type="submission" date="2024-09" db="EMBL/GenBank/DDBJ databases">
        <title>Laminarin stimulates single cell rates of sulfate reduction while oxygen inhibits transcriptomic activity in coastal marine sediment.</title>
        <authorList>
            <person name="Lindsay M."/>
            <person name="Orcutt B."/>
            <person name="Emerson D."/>
            <person name="Stepanauskas R."/>
            <person name="D'Angelo T."/>
        </authorList>
    </citation>
    <scope>NUCLEOTIDE SEQUENCE [LARGE SCALE GENOMIC DNA]</scope>
    <source>
        <strain evidence="3">SAG AM-311-K15</strain>
    </source>
</reference>
<protein>
    <submittedName>
        <fullName evidence="3">PGPGW domain-containing protein</fullName>
    </submittedName>
</protein>
<organism evidence="3 4">
    <name type="scientific">candidate division CSSED10-310 bacterium</name>
    <dbReference type="NCBI Taxonomy" id="2855610"/>
    <lineage>
        <taxon>Bacteria</taxon>
        <taxon>Bacteria division CSSED10-310</taxon>
    </lineage>
</organism>
<feature type="transmembrane region" description="Helical" evidence="2">
    <location>
        <begin position="32"/>
        <end position="52"/>
    </location>
</feature>
<feature type="region of interest" description="Disordered" evidence="1">
    <location>
        <begin position="61"/>
        <end position="80"/>
    </location>
</feature>
<accession>A0ABV6Z1U4</accession>
<comment type="caution">
    <text evidence="3">The sequence shown here is derived from an EMBL/GenBank/DDBJ whole genome shotgun (WGS) entry which is preliminary data.</text>
</comment>
<proteinExistence type="predicted"/>